<dbReference type="EMBL" id="CP095045">
    <property type="protein sequence ID" value="UOQ57702.1"/>
    <property type="molecule type" value="Genomic_DNA"/>
</dbReference>
<feature type="transmembrane region" description="Helical" evidence="1">
    <location>
        <begin position="242"/>
        <end position="261"/>
    </location>
</feature>
<keyword evidence="5" id="KW-1185">Reference proteome</keyword>
<keyword evidence="4" id="KW-0012">Acyltransferase</keyword>
<feature type="transmembrane region" description="Helical" evidence="1">
    <location>
        <begin position="180"/>
        <end position="199"/>
    </location>
</feature>
<dbReference type="Pfam" id="PF01757">
    <property type="entry name" value="Acyl_transf_3"/>
    <property type="match status" value="1"/>
</dbReference>
<feature type="transmembrane region" description="Helical" evidence="1">
    <location>
        <begin position="337"/>
        <end position="355"/>
    </location>
</feature>
<feature type="transmembrane region" description="Helical" evidence="1">
    <location>
        <begin position="219"/>
        <end position="235"/>
    </location>
</feature>
<reference evidence="4 5" key="1">
    <citation type="submission" date="2022-04" db="EMBL/GenBank/DDBJ databases">
        <title>Leucobacter sp. isolated from rhizosphere of garlic.</title>
        <authorList>
            <person name="Won M."/>
            <person name="Lee C.-M."/>
            <person name="Woen H.-Y."/>
            <person name="Kwon S.-W."/>
        </authorList>
    </citation>
    <scope>NUCLEOTIDE SEQUENCE [LARGE SCALE GENOMIC DNA]</scope>
    <source>
        <strain evidence="4 5">H21R-40</strain>
    </source>
</reference>
<keyword evidence="1" id="KW-0812">Transmembrane</keyword>
<accession>A0ABY4FN67</accession>
<evidence type="ECO:0000259" key="3">
    <source>
        <dbReference type="Pfam" id="PF19040"/>
    </source>
</evidence>
<dbReference type="PANTHER" id="PTHR23028">
    <property type="entry name" value="ACETYLTRANSFERASE"/>
    <property type="match status" value="1"/>
</dbReference>
<keyword evidence="4" id="KW-0808">Transferase</keyword>
<feature type="transmembrane region" description="Helical" evidence="1">
    <location>
        <begin position="375"/>
        <end position="394"/>
    </location>
</feature>
<dbReference type="Pfam" id="PF19040">
    <property type="entry name" value="SGNH"/>
    <property type="match status" value="1"/>
</dbReference>
<sequence>MTVTPSSARPRERRFRPEIEGLRAVAIGLVLIYHLQAPVLRGGFIGVDVFFVISGFLITSHILGEVESTGRLSLAAFWARRMKRLLPAAATVLVATALASWVLLPQTSWRAVGGDVSAAALSLVNWRFASESIAYDAQGQGVSPVLHFWSLSVEEQFYVLWPVALGLAYWLFLRGGRPRRVRVISAIVIGLIALPSLVWSVVHTPSDADVAFFVTSTRLWELGAGAAVAVGAGFWHRIPVAVSVVLGWGGVASIAWAAIAFDDTMPWPGSAALVPVLGTAAVIVASSARPRAFDAARLLGWRPVAWVGGLSYSWYLWHWPVLVLAEARFGELRLRYRILLVLGSGLLAWISLKWIENPVRRSRRLSERPGFMLSVGANLSLIGILAGLLLSAAVPARTDAAAVDPNAYGARALTLDPGGLVEPHEVQEHSAALVPGPAAALDDLPRAQRDGCVTGARSPELIVCTSGDPEGALDVAVVGDSKILQWDSAVARIAEERGWRITTAYKAGCPFAEPAWADTELAARSCTAWNAEALDLLLEERPDVVITSSLRVLDGSQDGDPARGVAMLGARWSELQDSGIRVVPILDNPSPGFEVADCVAQHPETLSACAFDRDAAIAASGVRWQLPAAAATGVDVVDMSDVACPPANACPAVIGDALLYRRGTHLTDSFVLSTIDILKARLVPAVEAGGSGAA</sequence>
<protein>
    <submittedName>
        <fullName evidence="4">Acyltransferase</fullName>
    </submittedName>
</protein>
<dbReference type="InterPro" id="IPR002656">
    <property type="entry name" value="Acyl_transf_3_dom"/>
</dbReference>
<feature type="transmembrane region" description="Helical" evidence="1">
    <location>
        <begin position="299"/>
        <end position="317"/>
    </location>
</feature>
<organism evidence="4 5">
    <name type="scientific">Leucobacter allii</name>
    <dbReference type="NCBI Taxonomy" id="2932247"/>
    <lineage>
        <taxon>Bacteria</taxon>
        <taxon>Bacillati</taxon>
        <taxon>Actinomycetota</taxon>
        <taxon>Actinomycetes</taxon>
        <taxon>Micrococcales</taxon>
        <taxon>Microbacteriaceae</taxon>
        <taxon>Leucobacter</taxon>
    </lineage>
</organism>
<evidence type="ECO:0000256" key="1">
    <source>
        <dbReference type="SAM" id="Phobius"/>
    </source>
</evidence>
<proteinExistence type="predicted"/>
<feature type="transmembrane region" description="Helical" evidence="1">
    <location>
        <begin position="43"/>
        <end position="64"/>
    </location>
</feature>
<dbReference type="Proteomes" id="UP000831786">
    <property type="component" value="Chromosome"/>
</dbReference>
<dbReference type="InterPro" id="IPR050879">
    <property type="entry name" value="Acyltransferase_3"/>
</dbReference>
<name>A0ABY4FN67_9MICO</name>
<feature type="domain" description="SGNH" evidence="3">
    <location>
        <begin position="460"/>
        <end position="669"/>
    </location>
</feature>
<feature type="transmembrane region" description="Helical" evidence="1">
    <location>
        <begin position="21"/>
        <end position="37"/>
    </location>
</feature>
<evidence type="ECO:0000259" key="2">
    <source>
        <dbReference type="Pfam" id="PF01757"/>
    </source>
</evidence>
<gene>
    <name evidence="4" type="ORF">MUN78_02320</name>
</gene>
<evidence type="ECO:0000313" key="4">
    <source>
        <dbReference type="EMBL" id="UOQ57702.1"/>
    </source>
</evidence>
<feature type="transmembrane region" description="Helical" evidence="1">
    <location>
        <begin position="85"/>
        <end position="104"/>
    </location>
</feature>
<feature type="transmembrane region" description="Helical" evidence="1">
    <location>
        <begin position="267"/>
        <end position="287"/>
    </location>
</feature>
<dbReference type="PANTHER" id="PTHR23028:SF53">
    <property type="entry name" value="ACYL_TRANSF_3 DOMAIN-CONTAINING PROTEIN"/>
    <property type="match status" value="1"/>
</dbReference>
<dbReference type="GO" id="GO:0016746">
    <property type="term" value="F:acyltransferase activity"/>
    <property type="evidence" value="ECO:0007669"/>
    <property type="project" value="UniProtKB-KW"/>
</dbReference>
<keyword evidence="1" id="KW-1133">Transmembrane helix</keyword>
<dbReference type="RefSeq" id="WP_244728527.1">
    <property type="nucleotide sequence ID" value="NZ_CP095045.1"/>
</dbReference>
<feature type="transmembrane region" description="Helical" evidence="1">
    <location>
        <begin position="156"/>
        <end position="173"/>
    </location>
</feature>
<keyword evidence="1" id="KW-0472">Membrane</keyword>
<feature type="domain" description="Acyltransferase 3" evidence="2">
    <location>
        <begin position="18"/>
        <end position="349"/>
    </location>
</feature>
<dbReference type="InterPro" id="IPR043968">
    <property type="entry name" value="SGNH"/>
</dbReference>
<evidence type="ECO:0000313" key="5">
    <source>
        <dbReference type="Proteomes" id="UP000831786"/>
    </source>
</evidence>